<evidence type="ECO:0000256" key="15">
    <source>
        <dbReference type="SAM" id="Phobius"/>
    </source>
</evidence>
<dbReference type="NCBIfam" id="TIGR01494">
    <property type="entry name" value="ATPase_P-type"/>
    <property type="match status" value="2"/>
</dbReference>
<dbReference type="PRINTS" id="PR00119">
    <property type="entry name" value="CATATPASE"/>
</dbReference>
<dbReference type="InterPro" id="IPR023214">
    <property type="entry name" value="HAD_sf"/>
</dbReference>
<feature type="transmembrane region" description="Helical" evidence="15">
    <location>
        <begin position="834"/>
        <end position="853"/>
    </location>
</feature>
<keyword evidence="6" id="KW-0479">Metal-binding</keyword>
<dbReference type="FunFam" id="2.70.150.10:FF:000029">
    <property type="entry name" value="Calcium-transporting ATPase"/>
    <property type="match status" value="1"/>
</dbReference>
<dbReference type="Pfam" id="PF13246">
    <property type="entry name" value="Cation_ATPase"/>
    <property type="match status" value="1"/>
</dbReference>
<evidence type="ECO:0000256" key="11">
    <source>
        <dbReference type="ARBA" id="ARBA00022967"/>
    </source>
</evidence>
<keyword evidence="12 15" id="KW-1133">Transmembrane helix</keyword>
<comment type="subcellular location">
    <subcellularLocation>
        <location evidence="1">Endomembrane system</location>
        <topology evidence="1">Multi-pass membrane protein</topology>
    </subcellularLocation>
</comment>
<keyword evidence="5 15" id="KW-0812">Transmembrane</keyword>
<name>J9H7V1_9ZZZZ</name>
<dbReference type="FunFam" id="3.40.50.1000:FF:000129">
    <property type="entry name" value="Calcium-translocating P-type ATPase PMCA-type"/>
    <property type="match status" value="1"/>
</dbReference>
<dbReference type="EC" id="7.2.2.10" evidence="2"/>
<accession>J9H7V1</accession>
<reference evidence="17" key="1">
    <citation type="journal article" date="2012" name="PLoS ONE">
        <title>Gene sets for utilization of primary and secondary nutrition supplies in the distal gut of endangered iberian lynx.</title>
        <authorList>
            <person name="Alcaide M."/>
            <person name="Messina E."/>
            <person name="Richter M."/>
            <person name="Bargiela R."/>
            <person name="Peplies J."/>
            <person name="Huws S.A."/>
            <person name="Newbold C.J."/>
            <person name="Golyshin P.N."/>
            <person name="Simon M.A."/>
            <person name="Lopez G."/>
            <person name="Yakimov M.M."/>
            <person name="Ferrer M."/>
        </authorList>
    </citation>
    <scope>NUCLEOTIDE SEQUENCE</scope>
</reference>
<keyword evidence="7" id="KW-0547">Nucleotide-binding</keyword>
<dbReference type="GO" id="GO:0005886">
    <property type="term" value="C:plasma membrane"/>
    <property type="evidence" value="ECO:0007669"/>
    <property type="project" value="TreeGrafter"/>
</dbReference>
<dbReference type="SUPFAM" id="SSF56784">
    <property type="entry name" value="HAD-like"/>
    <property type="match status" value="1"/>
</dbReference>
<dbReference type="InterPro" id="IPR006408">
    <property type="entry name" value="P-type_ATPase_IIB"/>
</dbReference>
<keyword evidence="4" id="KW-0109">Calcium transport</keyword>
<keyword evidence="9" id="KW-0067">ATP-binding</keyword>
<proteinExistence type="predicted"/>
<evidence type="ECO:0000256" key="8">
    <source>
        <dbReference type="ARBA" id="ARBA00022837"/>
    </source>
</evidence>
<dbReference type="Pfam" id="PF00690">
    <property type="entry name" value="Cation_ATPase_N"/>
    <property type="match status" value="1"/>
</dbReference>
<dbReference type="InterPro" id="IPR018303">
    <property type="entry name" value="ATPase_P-typ_P_site"/>
</dbReference>
<feature type="transmembrane region" description="Helical" evidence="15">
    <location>
        <begin position="722"/>
        <end position="740"/>
    </location>
</feature>
<evidence type="ECO:0000313" key="17">
    <source>
        <dbReference type="EMBL" id="EJX10370.1"/>
    </source>
</evidence>
<dbReference type="SUPFAM" id="SSF81660">
    <property type="entry name" value="Metal cation-transporting ATPase, ATP-binding domain N"/>
    <property type="match status" value="1"/>
</dbReference>
<dbReference type="AlphaFoldDB" id="J9H7V1"/>
<feature type="transmembrane region" description="Helical" evidence="15">
    <location>
        <begin position="241"/>
        <end position="264"/>
    </location>
</feature>
<dbReference type="PANTHER" id="PTHR24093">
    <property type="entry name" value="CATION TRANSPORTING ATPASE"/>
    <property type="match status" value="1"/>
</dbReference>
<feature type="transmembrane region" description="Helical" evidence="15">
    <location>
        <begin position="74"/>
        <end position="93"/>
    </location>
</feature>
<evidence type="ECO:0000256" key="5">
    <source>
        <dbReference type="ARBA" id="ARBA00022692"/>
    </source>
</evidence>
<dbReference type="InterPro" id="IPR036412">
    <property type="entry name" value="HAD-like_sf"/>
</dbReference>
<dbReference type="GO" id="GO:0046872">
    <property type="term" value="F:metal ion binding"/>
    <property type="evidence" value="ECO:0007669"/>
    <property type="project" value="UniProtKB-KW"/>
</dbReference>
<evidence type="ECO:0000256" key="12">
    <source>
        <dbReference type="ARBA" id="ARBA00022989"/>
    </source>
</evidence>
<keyword evidence="8" id="KW-0106">Calcium</keyword>
<evidence type="ECO:0000256" key="14">
    <source>
        <dbReference type="ARBA" id="ARBA00023136"/>
    </source>
</evidence>
<evidence type="ECO:0000256" key="2">
    <source>
        <dbReference type="ARBA" id="ARBA00012790"/>
    </source>
</evidence>
<dbReference type="GO" id="GO:0016887">
    <property type="term" value="F:ATP hydrolysis activity"/>
    <property type="evidence" value="ECO:0007669"/>
    <property type="project" value="InterPro"/>
</dbReference>
<evidence type="ECO:0000256" key="13">
    <source>
        <dbReference type="ARBA" id="ARBA00023065"/>
    </source>
</evidence>
<evidence type="ECO:0000256" key="7">
    <source>
        <dbReference type="ARBA" id="ARBA00022741"/>
    </source>
</evidence>
<dbReference type="InterPro" id="IPR023298">
    <property type="entry name" value="ATPase_P-typ_TM_dom_sf"/>
</dbReference>
<gene>
    <name evidence="17" type="ORF">EVA_01397</name>
</gene>
<dbReference type="SFLD" id="SFLDS00003">
    <property type="entry name" value="Haloacid_Dehalogenase"/>
    <property type="match status" value="1"/>
</dbReference>
<keyword evidence="14 15" id="KW-0472">Membrane</keyword>
<feature type="transmembrane region" description="Helical" evidence="15">
    <location>
        <begin position="50"/>
        <end position="68"/>
    </location>
</feature>
<dbReference type="SMART" id="SM00831">
    <property type="entry name" value="Cation_ATPase_N"/>
    <property type="match status" value="1"/>
</dbReference>
<dbReference type="SFLD" id="SFLDF00027">
    <property type="entry name" value="p-type_atpase"/>
    <property type="match status" value="1"/>
</dbReference>
<sequence>MTATKDDYRHVGLTDEQVCNSRIEHGVNLLTPPKRPSLWKLYLEKFEDPVVRVLLVAAFFSLMISVIENEYAETIGIIAAILLATGIGFFFEYDASKKFDLLNAVSEDTLVKVMRNGHVREIPRKEVVVGDIVLLETGEEVPADGVLLEAVSLQVNESNLTGEPVISKTVVETDFDEEATYASNRVLRGTTVVEGHAMMQVDAVGDSTEIGKVARQSTEQSEEQTPLNIQLTRLANLIGKIGFTVAGLAFAIFFVKDVVLFYNFSSFHTFQDWIPALQSTLRYFMMAVTLIVVAVPEGLPMSVTLSLALNMRRMLSTNNLVRKMHACETMGAITVICTDKTGTLTQNLMQVHEASFYGLKQMGALSEDDLSRLIAEGISVNSTAFLEETQPGEKPKGVGNPTEVALLLWLNTQGCDYLGIREEAPVIEQLTFSTERKYMATLVQSPLLGKKVLYVKGAPEIVLGKCKDVGLNGQCIALGEYRSQIEAQLLTYQNMAMRTLGFAFKVIEEGDEVDMKQIFGLTFLGITAISDPIRSEVPAAVRKCQAAGIDIKIVTGDTPGTATEIARQIGLWESRDTEKNRITGVEFAALTDEEALERVMDLKIMSRARPTDKQRLVHLLQQKGAVVAVTGDGTNDAPALNHAQVGLSMGTGTSVAKEASDITLLDDSFNSIGTAVMWGRSLYKNIQRFIVFQLTINFVALFIVLVGSLIGTDLPLTVTQMLWVNLIMDTFAALALASIPPSESVMQEKPRNRTDFIISRAMQYNIFGVGIFFASLLMGMLLYFEKGDGTPLTVRELTIFFTFFVMLQFWNLFNARVFGTADSAFKGISKSYGMELIVLAILGGQFLIVQFGGTVFRTEPLDVITWSWLIVSTSLVLWVGEVVRWIRREKISR</sequence>
<dbReference type="SUPFAM" id="SSF81653">
    <property type="entry name" value="Calcium ATPase, transduction domain A"/>
    <property type="match status" value="1"/>
</dbReference>
<dbReference type="InterPro" id="IPR008250">
    <property type="entry name" value="ATPase_P-typ_transduc_dom_A_sf"/>
</dbReference>
<keyword evidence="13" id="KW-0406">Ion transport</keyword>
<dbReference type="InterPro" id="IPR044492">
    <property type="entry name" value="P_typ_ATPase_HD_dom"/>
</dbReference>
<dbReference type="InterPro" id="IPR006068">
    <property type="entry name" value="ATPase_P-typ_cation-transptr_C"/>
</dbReference>
<dbReference type="InterPro" id="IPR023299">
    <property type="entry name" value="ATPase_P-typ_cyto_dom_N"/>
</dbReference>
<dbReference type="Pfam" id="PF00122">
    <property type="entry name" value="E1-E2_ATPase"/>
    <property type="match status" value="1"/>
</dbReference>
<evidence type="ECO:0000256" key="4">
    <source>
        <dbReference type="ARBA" id="ARBA00022568"/>
    </source>
</evidence>
<dbReference type="EMBL" id="AMCI01000197">
    <property type="protein sequence ID" value="EJX10370.1"/>
    <property type="molecule type" value="Genomic_DNA"/>
</dbReference>
<protein>
    <recommendedName>
        <fullName evidence="2">P-type Ca(2+) transporter</fullName>
        <ecNumber evidence="2">7.2.2.10</ecNumber>
    </recommendedName>
</protein>
<comment type="caution">
    <text evidence="17">The sequence shown here is derived from an EMBL/GenBank/DDBJ whole genome shotgun (WGS) entry which is preliminary data.</text>
</comment>
<feature type="domain" description="Cation-transporting P-type ATPase N-terminal" evidence="16">
    <location>
        <begin position="5"/>
        <end position="66"/>
    </location>
</feature>
<dbReference type="Gene3D" id="3.40.50.1000">
    <property type="entry name" value="HAD superfamily/HAD-like"/>
    <property type="match status" value="1"/>
</dbReference>
<dbReference type="GO" id="GO:0012505">
    <property type="term" value="C:endomembrane system"/>
    <property type="evidence" value="ECO:0007669"/>
    <property type="project" value="UniProtKB-SubCell"/>
</dbReference>
<evidence type="ECO:0000256" key="9">
    <source>
        <dbReference type="ARBA" id="ARBA00022840"/>
    </source>
</evidence>
<evidence type="ECO:0000256" key="10">
    <source>
        <dbReference type="ARBA" id="ARBA00022842"/>
    </source>
</evidence>
<evidence type="ECO:0000256" key="3">
    <source>
        <dbReference type="ARBA" id="ARBA00022448"/>
    </source>
</evidence>
<organism evidence="17">
    <name type="scientific">gut metagenome</name>
    <dbReference type="NCBI Taxonomy" id="749906"/>
    <lineage>
        <taxon>unclassified sequences</taxon>
        <taxon>metagenomes</taxon>
        <taxon>organismal metagenomes</taxon>
    </lineage>
</organism>
<dbReference type="PANTHER" id="PTHR24093:SF369">
    <property type="entry name" value="CALCIUM-TRANSPORTING ATPASE"/>
    <property type="match status" value="1"/>
</dbReference>
<keyword evidence="10" id="KW-0460">Magnesium</keyword>
<dbReference type="Gene3D" id="1.20.1110.10">
    <property type="entry name" value="Calcium-transporting ATPase, transmembrane domain"/>
    <property type="match status" value="1"/>
</dbReference>
<dbReference type="Gene3D" id="3.40.1110.10">
    <property type="entry name" value="Calcium-transporting ATPase, cytoplasmic domain N"/>
    <property type="match status" value="1"/>
</dbReference>
<dbReference type="InterPro" id="IPR059000">
    <property type="entry name" value="ATPase_P-type_domA"/>
</dbReference>
<dbReference type="SFLD" id="SFLDG00002">
    <property type="entry name" value="C1.7:_P-type_atpase_like"/>
    <property type="match status" value="1"/>
</dbReference>
<keyword evidence="3" id="KW-0813">Transport</keyword>
<dbReference type="InterPro" id="IPR001757">
    <property type="entry name" value="P_typ_ATPase"/>
</dbReference>
<dbReference type="Pfam" id="PF00689">
    <property type="entry name" value="Cation_ATPase_C"/>
    <property type="match status" value="1"/>
</dbReference>
<dbReference type="InterPro" id="IPR004014">
    <property type="entry name" value="ATPase_P-typ_cation-transptr_N"/>
</dbReference>
<dbReference type="PRINTS" id="PR00120">
    <property type="entry name" value="HATPASE"/>
</dbReference>
<dbReference type="NCBIfam" id="TIGR01517">
    <property type="entry name" value="ATPase-IIB_Ca"/>
    <property type="match status" value="1"/>
</dbReference>
<evidence type="ECO:0000259" key="16">
    <source>
        <dbReference type="SMART" id="SM00831"/>
    </source>
</evidence>
<dbReference type="GO" id="GO:0005524">
    <property type="term" value="F:ATP binding"/>
    <property type="evidence" value="ECO:0007669"/>
    <property type="project" value="UniProtKB-KW"/>
</dbReference>
<feature type="transmembrane region" description="Helical" evidence="15">
    <location>
        <begin position="865"/>
        <end position="886"/>
    </location>
</feature>
<feature type="transmembrane region" description="Helical" evidence="15">
    <location>
        <begin position="761"/>
        <end position="784"/>
    </location>
</feature>
<evidence type="ECO:0000256" key="1">
    <source>
        <dbReference type="ARBA" id="ARBA00004127"/>
    </source>
</evidence>
<dbReference type="Gene3D" id="2.70.150.10">
    <property type="entry name" value="Calcium-transporting ATPase, cytoplasmic transduction domain A"/>
    <property type="match status" value="1"/>
</dbReference>
<keyword evidence="11" id="KW-1278">Translocase</keyword>
<dbReference type="SUPFAM" id="SSF81665">
    <property type="entry name" value="Calcium ATPase, transmembrane domain M"/>
    <property type="match status" value="1"/>
</dbReference>
<dbReference type="GO" id="GO:0005388">
    <property type="term" value="F:P-type calcium transporter activity"/>
    <property type="evidence" value="ECO:0007669"/>
    <property type="project" value="UniProtKB-EC"/>
</dbReference>
<feature type="transmembrane region" description="Helical" evidence="15">
    <location>
        <begin position="284"/>
        <end position="309"/>
    </location>
</feature>
<feature type="transmembrane region" description="Helical" evidence="15">
    <location>
        <begin position="796"/>
        <end position="813"/>
    </location>
</feature>
<feature type="transmembrane region" description="Helical" evidence="15">
    <location>
        <begin position="689"/>
        <end position="710"/>
    </location>
</feature>
<dbReference type="PROSITE" id="PS00154">
    <property type="entry name" value="ATPASE_E1_E2"/>
    <property type="match status" value="1"/>
</dbReference>
<evidence type="ECO:0000256" key="6">
    <source>
        <dbReference type="ARBA" id="ARBA00022723"/>
    </source>
</evidence>